<reference evidence="1" key="1">
    <citation type="submission" date="2021-03" db="EMBL/GenBank/DDBJ databases">
        <authorList>
            <consortium name="DOE Joint Genome Institute"/>
            <person name="Ahrendt S."/>
            <person name="Looney B.P."/>
            <person name="Miyauchi S."/>
            <person name="Morin E."/>
            <person name="Drula E."/>
            <person name="Courty P.E."/>
            <person name="Chicoki N."/>
            <person name="Fauchery L."/>
            <person name="Kohler A."/>
            <person name="Kuo A."/>
            <person name="Labutti K."/>
            <person name="Pangilinan J."/>
            <person name="Lipzen A."/>
            <person name="Riley R."/>
            <person name="Andreopoulos W."/>
            <person name="He G."/>
            <person name="Johnson J."/>
            <person name="Barry K.W."/>
            <person name="Grigoriev I.V."/>
            <person name="Nagy L."/>
            <person name="Hibbett D."/>
            <person name="Henrissat B."/>
            <person name="Matheny P.B."/>
            <person name="Labbe J."/>
            <person name="Martin F."/>
        </authorList>
    </citation>
    <scope>NUCLEOTIDE SEQUENCE</scope>
    <source>
        <strain evidence="1">HHB10654</strain>
    </source>
</reference>
<sequence>MPVFLVSPTGNAARPFPHHGYLGLTPLTVHGSVVVRFDKPLPARSLAVHLRCYEAQHGRAGPIHANIIADTSQVLWQAAHPSDPAPLPDLDSPFRLSLPQDSPGFSTAYYQEYRVFWRLEAVITHPYILGIGNRQVKSADLNVLRYDPNPAPHLPLSFAPPAVLPHTTTKPRAPVLRYHIAVPDHVLGPHDLLSVSVALSARDPSVSVRSASLTVERRMHIRDPPASTSDSILPANSLTPPTSPEMPSPYSPNASSYTLDSVATATSRSPLVPSHGHDPPPAAKLVSHIIAGTESPSGRFVRDDATGVWSRTLTLQWPAPRSTTRWAVGETMTTDMVNIAFFVKVKLIVSSASGTDSIELREQQVRIAATNNAERQLALSKYNAALARPPSSPPERRQASASTSTSPDAREKRTRESSSSKRSQRPHTSGGRPHTSGGRPHTSGGTASSSESGAWRPGSASASAAIPVPVPALPAIPAMRHNTITGETSVQPMPAPPGEHIRAWEEELERIEARSRRAGVGLGVGRRKVGVGGD</sequence>
<gene>
    <name evidence="1" type="ORF">BV25DRAFT_1815495</name>
</gene>
<evidence type="ECO:0000313" key="1">
    <source>
        <dbReference type="EMBL" id="KAI0055490.1"/>
    </source>
</evidence>
<dbReference type="EMBL" id="MU277290">
    <property type="protein sequence ID" value="KAI0055490.1"/>
    <property type="molecule type" value="Genomic_DNA"/>
</dbReference>
<evidence type="ECO:0000313" key="2">
    <source>
        <dbReference type="Proteomes" id="UP000814140"/>
    </source>
</evidence>
<accession>A0ACB8SGC0</accession>
<keyword evidence="2" id="KW-1185">Reference proteome</keyword>
<protein>
    <submittedName>
        <fullName evidence="1">Uncharacterized protein</fullName>
    </submittedName>
</protein>
<dbReference type="Proteomes" id="UP000814140">
    <property type="component" value="Unassembled WGS sequence"/>
</dbReference>
<name>A0ACB8SGC0_9AGAM</name>
<organism evidence="1 2">
    <name type="scientific">Artomyces pyxidatus</name>
    <dbReference type="NCBI Taxonomy" id="48021"/>
    <lineage>
        <taxon>Eukaryota</taxon>
        <taxon>Fungi</taxon>
        <taxon>Dikarya</taxon>
        <taxon>Basidiomycota</taxon>
        <taxon>Agaricomycotina</taxon>
        <taxon>Agaricomycetes</taxon>
        <taxon>Russulales</taxon>
        <taxon>Auriscalpiaceae</taxon>
        <taxon>Artomyces</taxon>
    </lineage>
</organism>
<proteinExistence type="predicted"/>
<reference evidence="1" key="2">
    <citation type="journal article" date="2022" name="New Phytol.">
        <title>Evolutionary transition to the ectomycorrhizal habit in the genomes of a hyperdiverse lineage of mushroom-forming fungi.</title>
        <authorList>
            <person name="Looney B."/>
            <person name="Miyauchi S."/>
            <person name="Morin E."/>
            <person name="Drula E."/>
            <person name="Courty P.E."/>
            <person name="Kohler A."/>
            <person name="Kuo A."/>
            <person name="LaButti K."/>
            <person name="Pangilinan J."/>
            <person name="Lipzen A."/>
            <person name="Riley R."/>
            <person name="Andreopoulos W."/>
            <person name="He G."/>
            <person name="Johnson J."/>
            <person name="Nolan M."/>
            <person name="Tritt A."/>
            <person name="Barry K.W."/>
            <person name="Grigoriev I.V."/>
            <person name="Nagy L.G."/>
            <person name="Hibbett D."/>
            <person name="Henrissat B."/>
            <person name="Matheny P.B."/>
            <person name="Labbe J."/>
            <person name="Martin F.M."/>
        </authorList>
    </citation>
    <scope>NUCLEOTIDE SEQUENCE</scope>
    <source>
        <strain evidence="1">HHB10654</strain>
    </source>
</reference>
<comment type="caution">
    <text evidence="1">The sequence shown here is derived from an EMBL/GenBank/DDBJ whole genome shotgun (WGS) entry which is preliminary data.</text>
</comment>